<dbReference type="GO" id="GO:0016407">
    <property type="term" value="F:acetyltransferase activity"/>
    <property type="evidence" value="ECO:0007669"/>
    <property type="project" value="TreeGrafter"/>
</dbReference>
<keyword evidence="4 6" id="KW-0450">Lipoyl</keyword>
<gene>
    <name evidence="9" type="ORF">ADN00_05360</name>
</gene>
<dbReference type="Pfam" id="PF00198">
    <property type="entry name" value="2-oxoacid_dh"/>
    <property type="match status" value="1"/>
</dbReference>
<evidence type="ECO:0000256" key="6">
    <source>
        <dbReference type="RuleBase" id="RU003423"/>
    </source>
</evidence>
<protein>
    <recommendedName>
        <fullName evidence="6">Dihydrolipoamide acetyltransferase component of pyruvate dehydrogenase complex</fullName>
        <ecNumber evidence="6">2.3.1.-</ecNumber>
    </recommendedName>
</protein>
<comment type="similarity">
    <text evidence="2 6">Belongs to the 2-oxoacid dehydrogenase family.</text>
</comment>
<dbReference type="RefSeq" id="WP_075061944.1">
    <property type="nucleotide sequence ID" value="NZ_LGCL01000016.1"/>
</dbReference>
<organism evidence="9 10">
    <name type="scientific">Ornatilinea apprima</name>
    <dbReference type="NCBI Taxonomy" id="1134406"/>
    <lineage>
        <taxon>Bacteria</taxon>
        <taxon>Bacillati</taxon>
        <taxon>Chloroflexota</taxon>
        <taxon>Anaerolineae</taxon>
        <taxon>Anaerolineales</taxon>
        <taxon>Anaerolineaceae</taxon>
        <taxon>Ornatilinea</taxon>
    </lineage>
</organism>
<comment type="cofactor">
    <cofactor evidence="1 6">
        <name>(R)-lipoate</name>
        <dbReference type="ChEBI" id="CHEBI:83088"/>
    </cofactor>
</comment>
<keyword evidence="10" id="KW-1185">Reference proteome</keyword>
<evidence type="ECO:0000259" key="8">
    <source>
        <dbReference type="PROSITE" id="PS51826"/>
    </source>
</evidence>
<evidence type="ECO:0000313" key="9">
    <source>
        <dbReference type="EMBL" id="KPL78680.1"/>
    </source>
</evidence>
<dbReference type="PATRIC" id="fig|1134406.4.peg.1544"/>
<keyword evidence="3 6" id="KW-0808">Transferase</keyword>
<dbReference type="Gene3D" id="4.10.320.10">
    <property type="entry name" value="E3-binding domain"/>
    <property type="match status" value="1"/>
</dbReference>
<dbReference type="InterPro" id="IPR023213">
    <property type="entry name" value="CAT-like_dom_sf"/>
</dbReference>
<dbReference type="SUPFAM" id="SSF47005">
    <property type="entry name" value="Peripheral subunit-binding domain of 2-oxo acid dehydrogenase complex"/>
    <property type="match status" value="1"/>
</dbReference>
<dbReference type="GO" id="GO:0031405">
    <property type="term" value="F:lipoic acid binding"/>
    <property type="evidence" value="ECO:0007669"/>
    <property type="project" value="TreeGrafter"/>
</dbReference>
<dbReference type="PANTHER" id="PTHR43178:SF5">
    <property type="entry name" value="LIPOAMIDE ACYLTRANSFERASE COMPONENT OF BRANCHED-CHAIN ALPHA-KETO ACID DEHYDROGENASE COMPLEX, MITOCHONDRIAL"/>
    <property type="match status" value="1"/>
</dbReference>
<dbReference type="Proteomes" id="UP000050417">
    <property type="component" value="Unassembled WGS sequence"/>
</dbReference>
<dbReference type="SUPFAM" id="SSF52777">
    <property type="entry name" value="CoA-dependent acyltransferases"/>
    <property type="match status" value="1"/>
</dbReference>
<dbReference type="OrthoDB" id="9805770at2"/>
<dbReference type="InterPro" id="IPR036625">
    <property type="entry name" value="E3-bd_dom_sf"/>
</dbReference>
<dbReference type="SUPFAM" id="SSF51230">
    <property type="entry name" value="Single hybrid motif"/>
    <property type="match status" value="1"/>
</dbReference>
<evidence type="ECO:0000256" key="2">
    <source>
        <dbReference type="ARBA" id="ARBA00007317"/>
    </source>
</evidence>
<dbReference type="Gene3D" id="3.30.559.10">
    <property type="entry name" value="Chloramphenicol acetyltransferase-like domain"/>
    <property type="match status" value="1"/>
</dbReference>
<dbReference type="Pfam" id="PF02817">
    <property type="entry name" value="E3_binding"/>
    <property type="match status" value="1"/>
</dbReference>
<dbReference type="InterPro" id="IPR011053">
    <property type="entry name" value="Single_hybrid_motif"/>
</dbReference>
<comment type="caution">
    <text evidence="9">The sequence shown here is derived from an EMBL/GenBank/DDBJ whole genome shotgun (WGS) entry which is preliminary data.</text>
</comment>
<evidence type="ECO:0000256" key="5">
    <source>
        <dbReference type="ARBA" id="ARBA00023315"/>
    </source>
</evidence>
<evidence type="ECO:0000259" key="7">
    <source>
        <dbReference type="PROSITE" id="PS50968"/>
    </source>
</evidence>
<dbReference type="InterPro" id="IPR000089">
    <property type="entry name" value="Biotin_lipoyl"/>
</dbReference>
<sequence length="449" mass="48018">MAKPVIMPKQGNSVETVILTAWKKQVGEVVAQGESLCEVETDKAVMDVESTADGTLLALFYQPGDEIPVMVNIAVVGQPGEDFSSFDPRGGSQPADADLVPANQPAALDLPAAALPPAPPAETASEIFISPRARELAKTKNVDYRQLTGSGPQGRIIERDILAALQSQPTLSPVAKAMLENGDFNLPEQGSGPRGRIMSKDLLPATPGQSSAQPVAEEPEYDVIPLKGMRKLIAERMMDSVLTTAQLTFNASADARALLALRRRYKDSPESYGLRKVTINDLVMFAVSRVLLDFPDINAHLVENQIRRFKNVHLAFAVDTPRGLTVPVIRNAHTLSPAQISAQANRLAAACQTGEVSPDNLSGGTFTVTNLGGLGIESFTPILNPPQVAILGVNTIQLKPVRVGGAVEFIDHISFSLTVNHQWVDGAPSARFLQAVVEAVTHIDLLLAQ</sequence>
<dbReference type="CDD" id="cd06849">
    <property type="entry name" value="lipoyl_domain"/>
    <property type="match status" value="1"/>
</dbReference>
<dbReference type="PROSITE" id="PS00189">
    <property type="entry name" value="LIPOYL"/>
    <property type="match status" value="1"/>
</dbReference>
<dbReference type="PROSITE" id="PS50968">
    <property type="entry name" value="BIOTINYL_LIPOYL"/>
    <property type="match status" value="1"/>
</dbReference>
<evidence type="ECO:0000313" key="10">
    <source>
        <dbReference type="Proteomes" id="UP000050417"/>
    </source>
</evidence>
<proteinExistence type="inferred from homology"/>
<dbReference type="PROSITE" id="PS51826">
    <property type="entry name" value="PSBD"/>
    <property type="match status" value="1"/>
</dbReference>
<evidence type="ECO:0000256" key="1">
    <source>
        <dbReference type="ARBA" id="ARBA00001938"/>
    </source>
</evidence>
<dbReference type="GO" id="GO:0005737">
    <property type="term" value="C:cytoplasm"/>
    <property type="evidence" value="ECO:0007669"/>
    <property type="project" value="TreeGrafter"/>
</dbReference>
<dbReference type="InterPro" id="IPR004167">
    <property type="entry name" value="PSBD"/>
</dbReference>
<dbReference type="Gene3D" id="2.40.50.100">
    <property type="match status" value="1"/>
</dbReference>
<keyword evidence="5 6" id="KW-0012">Acyltransferase</keyword>
<dbReference type="EMBL" id="LGCL01000016">
    <property type="protein sequence ID" value="KPL78680.1"/>
    <property type="molecule type" value="Genomic_DNA"/>
</dbReference>
<dbReference type="InterPro" id="IPR001078">
    <property type="entry name" value="2-oxoacid_DH_actylTfrase"/>
</dbReference>
<feature type="domain" description="Lipoyl-binding" evidence="7">
    <location>
        <begin position="2"/>
        <end position="77"/>
    </location>
</feature>
<evidence type="ECO:0000256" key="4">
    <source>
        <dbReference type="ARBA" id="ARBA00022823"/>
    </source>
</evidence>
<dbReference type="EC" id="2.3.1.-" evidence="6"/>
<dbReference type="InterPro" id="IPR003016">
    <property type="entry name" value="2-oxoA_DH_lipoyl-BS"/>
</dbReference>
<dbReference type="AlphaFoldDB" id="A0A0P6XPS7"/>
<dbReference type="InterPro" id="IPR050743">
    <property type="entry name" value="2-oxoacid_DH_E2_comp"/>
</dbReference>
<name>A0A0P6XPS7_9CHLR</name>
<dbReference type="STRING" id="1134406.ADN00_05360"/>
<accession>A0A0P6XPS7</accession>
<dbReference type="Pfam" id="PF00364">
    <property type="entry name" value="Biotin_lipoyl"/>
    <property type="match status" value="1"/>
</dbReference>
<reference evidence="9 10" key="1">
    <citation type="submission" date="2015-07" db="EMBL/GenBank/DDBJ databases">
        <title>Genome sequence of Ornatilinea apprima DSM 23815.</title>
        <authorList>
            <person name="Hemp J."/>
            <person name="Ward L.M."/>
            <person name="Pace L.A."/>
            <person name="Fischer W.W."/>
        </authorList>
    </citation>
    <scope>NUCLEOTIDE SEQUENCE [LARGE SCALE GENOMIC DNA]</scope>
    <source>
        <strain evidence="9 10">P3M-1</strain>
    </source>
</reference>
<dbReference type="PANTHER" id="PTHR43178">
    <property type="entry name" value="DIHYDROLIPOAMIDE ACETYLTRANSFERASE COMPONENT OF PYRUVATE DEHYDROGENASE COMPLEX"/>
    <property type="match status" value="1"/>
</dbReference>
<evidence type="ECO:0000256" key="3">
    <source>
        <dbReference type="ARBA" id="ARBA00022679"/>
    </source>
</evidence>
<feature type="domain" description="Peripheral subunit-binding (PSBD)" evidence="8">
    <location>
        <begin position="128"/>
        <end position="165"/>
    </location>
</feature>